<evidence type="ECO:0000256" key="4">
    <source>
        <dbReference type="SAM" id="Phobius"/>
    </source>
</evidence>
<feature type="disulfide bond" evidence="2">
    <location>
        <begin position="916"/>
        <end position="925"/>
    </location>
</feature>
<keyword evidence="4" id="KW-0812">Transmembrane</keyword>
<dbReference type="CDD" id="cd00637">
    <property type="entry name" value="7tm_classA_rhodopsin-like"/>
    <property type="match status" value="1"/>
</dbReference>
<keyword evidence="1 2" id="KW-1015">Disulfide bond</keyword>
<feature type="disulfide bond" evidence="2">
    <location>
        <begin position="874"/>
        <end position="883"/>
    </location>
</feature>
<feature type="chain" id="PRO_5032821445" description="EGF-like domain-containing protein" evidence="5">
    <location>
        <begin position="20"/>
        <end position="1479"/>
    </location>
</feature>
<evidence type="ECO:0000313" key="8">
    <source>
        <dbReference type="Proteomes" id="UP000663852"/>
    </source>
</evidence>
<evidence type="ECO:0000259" key="6">
    <source>
        <dbReference type="PROSITE" id="PS50026"/>
    </source>
</evidence>
<dbReference type="OrthoDB" id="382013at2759"/>
<dbReference type="PROSITE" id="PS00022">
    <property type="entry name" value="EGF_1"/>
    <property type="match status" value="5"/>
</dbReference>
<dbReference type="SUPFAM" id="SSF81321">
    <property type="entry name" value="Family A G protein-coupled receptor-like"/>
    <property type="match status" value="1"/>
</dbReference>
<reference evidence="7" key="1">
    <citation type="submission" date="2021-02" db="EMBL/GenBank/DDBJ databases">
        <authorList>
            <person name="Nowell W R."/>
        </authorList>
    </citation>
    <scope>NUCLEOTIDE SEQUENCE</scope>
</reference>
<feature type="signal peptide" evidence="5">
    <location>
        <begin position="1"/>
        <end position="19"/>
    </location>
</feature>
<feature type="domain" description="EGF-like" evidence="6">
    <location>
        <begin position="885"/>
        <end position="926"/>
    </location>
</feature>
<evidence type="ECO:0000256" key="2">
    <source>
        <dbReference type="PROSITE-ProRule" id="PRU00076"/>
    </source>
</evidence>
<gene>
    <name evidence="7" type="ORF">EDS130_LOCUS35967</name>
</gene>
<feature type="compositionally biased region" description="Low complexity" evidence="3">
    <location>
        <begin position="1411"/>
        <end position="1426"/>
    </location>
</feature>
<organism evidence="7 8">
    <name type="scientific">Adineta ricciae</name>
    <name type="common">Rotifer</name>
    <dbReference type="NCBI Taxonomy" id="249248"/>
    <lineage>
        <taxon>Eukaryota</taxon>
        <taxon>Metazoa</taxon>
        <taxon>Spiralia</taxon>
        <taxon>Gnathifera</taxon>
        <taxon>Rotifera</taxon>
        <taxon>Eurotatoria</taxon>
        <taxon>Bdelloidea</taxon>
        <taxon>Adinetida</taxon>
        <taxon>Adinetidae</taxon>
        <taxon>Adineta</taxon>
    </lineage>
</organism>
<comment type="caution">
    <text evidence="7">The sequence shown here is derived from an EMBL/GenBank/DDBJ whole genome shotgun (WGS) entry which is preliminary data.</text>
</comment>
<evidence type="ECO:0000256" key="3">
    <source>
        <dbReference type="SAM" id="MobiDB-lite"/>
    </source>
</evidence>
<evidence type="ECO:0000256" key="5">
    <source>
        <dbReference type="SAM" id="SignalP"/>
    </source>
</evidence>
<keyword evidence="2" id="KW-0245">EGF-like domain</keyword>
<keyword evidence="5" id="KW-0732">Signal</keyword>
<dbReference type="EMBL" id="CAJNOJ010000325">
    <property type="protein sequence ID" value="CAF1400317.1"/>
    <property type="molecule type" value="Genomic_DNA"/>
</dbReference>
<dbReference type="PROSITE" id="PS50026">
    <property type="entry name" value="EGF_3"/>
    <property type="match status" value="4"/>
</dbReference>
<feature type="transmembrane region" description="Helical" evidence="4">
    <location>
        <begin position="1314"/>
        <end position="1339"/>
    </location>
</feature>
<sequence>MLSLFQILLLGLIVNLAFCATATIHCSRKTPAFTCPSWTCPARAYLDREKKYETHCYKYEPGPNGRVKWYYITLPKGDKAYIRAMLSVFYVMLFSSILHGFQSILYDKDPYGYDCIHYFSMDLSFTDIVKYCIRPENENDLLDIEYKDISEPTMTFDELSRLNVTSSDLLRWSSAIDLVERYQVYLDHSSVSNRSNEMFMNCTRPWFGSQCQYSYDMTMSFDDIIFLSPTCYILLQCNRGDSTICLDWREICNGQVDCLNDGIDEIRCIELEMNECDENEYRCYNGLCIPKIFLGDESIEAECLDSSDYFTDSTYRLNLFHFEESQCRPDQGQFSCGNGQCVEELHECANQRHLALIQSISDKGNLSTNCWQIMACLSKILDVVDNIPCDEILETTEEFERCHFPMEFPTKPVLYGHIRFLYHPKNIQDINISFALQPDYICFDHKLCDFLQPDYPIRNLTCLSSEQMGLGSHLQFTTWKSMIDAVKPYFTGCTTRHYENALVGFPSTFYRCKNSSKSISKYRLMDGITDCHLNDDEQINGSCCLDNQTLRFQCPQDRQCRPSLYPRAKCLCDQEIHLNTIGFYQICDRIDDLPLLLIDGRNHSDETDCEHWVCENMYTQCDDFPNCANGEDEINCLSIYRSTTLDNENDTELLAINSTEVGICARGLYVPHRLGMNNYSYVCFCPPNYYGDRCQYQNQRVSLTLSIATVDRPLIYAIVITLIDDDHDQEEIHSYHQLTYTAKSHCGKPLNIYLLYSTRGKNSSKNFTIRIDAFDKKSMTYLLTWYVKIPFVFLPVNRIAAFLTLPTTRPLQPVLCPLQCSYGICMKYHNEERFYCRCQPGWSGARCDIPIDCSMCAAGSICVGSVQNRPICICPHGKFGSFCRLKLMCPHDHCQNQGRCVVIDERMINESYVCFCSESYYGDRCEFEKSRIEISFQNIQFSSYFHIYLYSEPDFPELRSILLRKPTMFQSSVTLYSEDEIGLIFTKMNSQYYLAIPQNSSPITITPTHQCFSWYEVLNPKYRSLPRIHRMKYYHLPCQENRNLRCFIDEYYMCLCTDEHYSNCFPLNHQSIFECEDNVYCENGGQCLQDQAICFASILCVCRDCFFGDRCQFYAKGMGLMLDDLLRYEVQPNTSFTQQLLTVQLSAVVMLIVFVIGLFNSICGYVVFHQQISRRVGSGIYLQSSSIISGLVVTFLMVKFCFIVYTYIDLSIHRNVLRIGCLLIEPCLRLLLYTNHWLNTCVAIERAVLVLQGVNFDKRRSRTIARRVCQLLPLIILASMSHELIYRDLFEDYEERRFWCVLRYSLTVEKYTKVIQFIHFAAPFTINLISALLIIMNITRQRSIIRHHRRYEQQLLEQFNEHKQLVISPIAMVVLLFPQYTRCEKYHQTFCIVLIVMSTSRKSSESNQQVDVDAMSQKQQQQADQYANDEIEQQQTGEIPANTKPQQHQQPQHSHEVNLNAMSQKQQQQADQYAVDESQ</sequence>
<feature type="domain" description="EGF-like" evidence="6">
    <location>
        <begin position="1071"/>
        <end position="1112"/>
    </location>
</feature>
<dbReference type="SMART" id="SM00181">
    <property type="entry name" value="EGF"/>
    <property type="match status" value="5"/>
</dbReference>
<feature type="domain" description="EGF-like" evidence="6">
    <location>
        <begin position="849"/>
        <end position="884"/>
    </location>
</feature>
<protein>
    <recommendedName>
        <fullName evidence="6">EGF-like domain-containing protein</fullName>
    </recommendedName>
</protein>
<proteinExistence type="predicted"/>
<name>A0A815L0W1_ADIRI</name>
<feature type="disulfide bond" evidence="2">
    <location>
        <begin position="1102"/>
        <end position="1111"/>
    </location>
</feature>
<dbReference type="Gene3D" id="1.20.1070.10">
    <property type="entry name" value="Rhodopsin 7-helix transmembrane proteins"/>
    <property type="match status" value="1"/>
</dbReference>
<dbReference type="InterPro" id="IPR051830">
    <property type="entry name" value="NOTCH_homolog"/>
</dbReference>
<dbReference type="InterPro" id="IPR000742">
    <property type="entry name" value="EGF"/>
</dbReference>
<dbReference type="SUPFAM" id="SSF57196">
    <property type="entry name" value="EGF/Laminin"/>
    <property type="match status" value="2"/>
</dbReference>
<feature type="transmembrane region" description="Helical" evidence="4">
    <location>
        <begin position="1180"/>
        <end position="1208"/>
    </location>
</feature>
<feature type="transmembrane region" description="Helical" evidence="4">
    <location>
        <begin position="1145"/>
        <end position="1168"/>
    </location>
</feature>
<dbReference type="PANTHER" id="PTHR24033">
    <property type="entry name" value="EGF-LIKE DOMAIN-CONTAINING PROTEIN"/>
    <property type="match status" value="1"/>
</dbReference>
<dbReference type="PROSITE" id="PS01186">
    <property type="entry name" value="EGF_2"/>
    <property type="match status" value="1"/>
</dbReference>
<feature type="domain" description="EGF-like" evidence="6">
    <location>
        <begin position="812"/>
        <end position="848"/>
    </location>
</feature>
<comment type="caution">
    <text evidence="2">Lacks conserved residue(s) required for the propagation of feature annotation.</text>
</comment>
<keyword evidence="4" id="KW-0472">Membrane</keyword>
<dbReference type="Gene3D" id="2.10.25.10">
    <property type="entry name" value="Laminin"/>
    <property type="match status" value="2"/>
</dbReference>
<feature type="disulfide bond" evidence="2">
    <location>
        <begin position="838"/>
        <end position="847"/>
    </location>
</feature>
<dbReference type="SMART" id="SM00192">
    <property type="entry name" value="LDLa"/>
    <property type="match status" value="4"/>
</dbReference>
<evidence type="ECO:0000313" key="7">
    <source>
        <dbReference type="EMBL" id="CAF1400317.1"/>
    </source>
</evidence>
<evidence type="ECO:0000256" key="1">
    <source>
        <dbReference type="ARBA" id="ARBA00023157"/>
    </source>
</evidence>
<feature type="region of interest" description="Disordered" evidence="3">
    <location>
        <begin position="1406"/>
        <end position="1479"/>
    </location>
</feature>
<keyword evidence="4" id="KW-1133">Transmembrane helix</keyword>
<dbReference type="PANTHER" id="PTHR24033:SF232">
    <property type="entry name" value="LAMININ SUBUNIT GAMMA-2-RELATED"/>
    <property type="match status" value="1"/>
</dbReference>
<dbReference type="Proteomes" id="UP000663852">
    <property type="component" value="Unassembled WGS sequence"/>
</dbReference>
<dbReference type="InterPro" id="IPR002172">
    <property type="entry name" value="LDrepeatLR_classA_rpt"/>
</dbReference>
<accession>A0A815L0W1</accession>